<evidence type="ECO:0000256" key="1">
    <source>
        <dbReference type="SAM" id="MobiDB-lite"/>
    </source>
</evidence>
<feature type="compositionally biased region" description="Pro residues" evidence="1">
    <location>
        <begin position="181"/>
        <end position="191"/>
    </location>
</feature>
<feature type="region of interest" description="Disordered" evidence="1">
    <location>
        <begin position="152"/>
        <end position="209"/>
    </location>
</feature>
<dbReference type="AlphaFoldDB" id="A0A6N7PTI3"/>
<dbReference type="EMBL" id="WJIE01000004">
    <property type="protein sequence ID" value="MRG93565.1"/>
    <property type="molecule type" value="Genomic_DNA"/>
</dbReference>
<accession>A0A6N7PTI3</accession>
<protein>
    <submittedName>
        <fullName evidence="2">Uncharacterized protein</fullName>
    </submittedName>
</protein>
<reference evidence="2 3" key="1">
    <citation type="submission" date="2019-10" db="EMBL/GenBank/DDBJ databases">
        <title>A soil myxobacterium in the family Polyangiaceae.</title>
        <authorList>
            <person name="Li Y."/>
            <person name="Wang J."/>
        </authorList>
    </citation>
    <scope>NUCLEOTIDE SEQUENCE [LARGE SCALE GENOMIC DNA]</scope>
    <source>
        <strain evidence="2 3">DSM 14734</strain>
    </source>
</reference>
<dbReference type="OrthoDB" id="5513444at2"/>
<feature type="compositionally biased region" description="Low complexity" evidence="1">
    <location>
        <begin position="192"/>
        <end position="209"/>
    </location>
</feature>
<name>A0A6N7PTI3_9BACT</name>
<keyword evidence="3" id="KW-1185">Reference proteome</keyword>
<evidence type="ECO:0000313" key="2">
    <source>
        <dbReference type="EMBL" id="MRG93565.1"/>
    </source>
</evidence>
<comment type="caution">
    <text evidence="2">The sequence shown here is derived from an EMBL/GenBank/DDBJ whole genome shotgun (WGS) entry which is preliminary data.</text>
</comment>
<dbReference type="RefSeq" id="WP_153820385.1">
    <property type="nucleotide sequence ID" value="NZ_WJIE01000004.1"/>
</dbReference>
<dbReference type="Proteomes" id="UP000440224">
    <property type="component" value="Unassembled WGS sequence"/>
</dbReference>
<sequence>MNFLEPDTDRVVRMSIDAFLEGRLRPDASGDRVFETKNSRYRMAGGKLVAATSSQLVGSELVGWLVDEESDKARVAPRWSPGARAVLLVKRLGRHIVVTSPTLMMEVNGVLVEGSDTRPLSPTKVSTPAMLAVTPPSAQVPVIPKSAPMPRGVAMDLPLGDAAASDAPPSPPSAPRAPINPSTPPPGPPPTSGRVVPSTPTPPGRTSLG</sequence>
<proteinExistence type="predicted"/>
<organism evidence="2 3">
    <name type="scientific">Polyangium spumosum</name>
    <dbReference type="NCBI Taxonomy" id="889282"/>
    <lineage>
        <taxon>Bacteria</taxon>
        <taxon>Pseudomonadati</taxon>
        <taxon>Myxococcota</taxon>
        <taxon>Polyangia</taxon>
        <taxon>Polyangiales</taxon>
        <taxon>Polyangiaceae</taxon>
        <taxon>Polyangium</taxon>
    </lineage>
</organism>
<evidence type="ECO:0000313" key="3">
    <source>
        <dbReference type="Proteomes" id="UP000440224"/>
    </source>
</evidence>
<gene>
    <name evidence="2" type="ORF">GF068_16840</name>
</gene>